<evidence type="ECO:0000313" key="3">
    <source>
        <dbReference type="Proteomes" id="UP001302719"/>
    </source>
</evidence>
<gene>
    <name evidence="2" type="ORF">PP769_02840</name>
</gene>
<dbReference type="Proteomes" id="UP001302719">
    <property type="component" value="Chromosome"/>
</dbReference>
<dbReference type="AlphaFoldDB" id="A0AA96JSM1"/>
<proteinExistence type="predicted"/>
<accession>A0AA96JSM1</accession>
<name>A0AA96JSM1_9BACT</name>
<evidence type="ECO:0000313" key="2">
    <source>
        <dbReference type="EMBL" id="WNM58722.1"/>
    </source>
</evidence>
<dbReference type="KEGG" id="nall:PP769_02840"/>
<organism evidence="2 3">
    <name type="scientific">Candidatus Nitrospira allomarina</name>
    <dbReference type="NCBI Taxonomy" id="3020900"/>
    <lineage>
        <taxon>Bacteria</taxon>
        <taxon>Pseudomonadati</taxon>
        <taxon>Nitrospirota</taxon>
        <taxon>Nitrospiria</taxon>
        <taxon>Nitrospirales</taxon>
        <taxon>Nitrospiraceae</taxon>
        <taxon>Nitrospira</taxon>
    </lineage>
</organism>
<dbReference type="EMBL" id="CP116967">
    <property type="protein sequence ID" value="WNM58722.1"/>
    <property type="molecule type" value="Genomic_DNA"/>
</dbReference>
<feature type="compositionally biased region" description="Basic and acidic residues" evidence="1">
    <location>
        <begin position="167"/>
        <end position="179"/>
    </location>
</feature>
<reference evidence="2 3" key="1">
    <citation type="submission" date="2023-01" db="EMBL/GenBank/DDBJ databases">
        <title>Cultivation and genomic characterization of new, ubiquitous marine nitrite-oxidizing bacteria from the Nitrospirales.</title>
        <authorList>
            <person name="Mueller A.J."/>
            <person name="Daebeler A."/>
            <person name="Herbold C.W."/>
            <person name="Kirkegaard R.H."/>
            <person name="Daims H."/>
        </authorList>
    </citation>
    <scope>NUCLEOTIDE SEQUENCE [LARGE SCALE GENOMIC DNA]</scope>
    <source>
        <strain evidence="2 3">VA</strain>
    </source>
</reference>
<dbReference type="RefSeq" id="WP_312644914.1">
    <property type="nucleotide sequence ID" value="NZ_CP116967.1"/>
</dbReference>
<feature type="region of interest" description="Disordered" evidence="1">
    <location>
        <begin position="167"/>
        <end position="186"/>
    </location>
</feature>
<evidence type="ECO:0000256" key="1">
    <source>
        <dbReference type="SAM" id="MobiDB-lite"/>
    </source>
</evidence>
<sequence length="186" mass="20776">MPVNALRKPGARMSLQEALARVEKLKRLSESSNPHEAALAAMRLKDFDVEVARFPRPEPVAEDVPTPDDHAFLNKVVEILEEVPIVPYETLDEIEVEQSSDKSKVNWDELHFALVKKAQRMGADALIHIQLKGTAEQKVLGATALKYLTPKEVLEIQRSTALEDAEKAYNESQKERLDEDLAPGIG</sequence>
<keyword evidence="3" id="KW-1185">Reference proteome</keyword>
<protein>
    <submittedName>
        <fullName evidence="2">Uncharacterized protein</fullName>
    </submittedName>
</protein>